<comment type="caution">
    <text evidence="3">The sequence shown here is derived from an EMBL/GenBank/DDBJ whole genome shotgun (WGS) entry which is preliminary data.</text>
</comment>
<sequence length="308" mass="35405">MAVATADTKIRNLESSILFMQSDHAITLKGLHAEIQKLQKKCSEYTFQIAMQTTSSTEFNEDHYIRRVKSLEESLVQRDTNKADLEKQIEKKDRKIAMLEQQLKAQEKRLCDKLKEKDITVQKLNRELEMKTDNIVAITHQLHQMKVVQMRYNESHSKDQQERFSHSPAPPKDGAPSRRRSSLRKSSTTPAGLDIQDISAGRVSSGRKLPVPPDPSPFLHHPKPEVKVELRPSPQVLPPIRNIEEEYLTPRQAYSQTFVRHKSNTQQKNISPINGLSSSDSQEVETLAVDQTSKHKWREENSQSFDYN</sequence>
<evidence type="ECO:0000256" key="2">
    <source>
        <dbReference type="SAM" id="MobiDB-lite"/>
    </source>
</evidence>
<feature type="region of interest" description="Disordered" evidence="2">
    <location>
        <begin position="260"/>
        <end position="308"/>
    </location>
</feature>
<evidence type="ECO:0000313" key="3">
    <source>
        <dbReference type="EMBL" id="CAH1800360.1"/>
    </source>
</evidence>
<dbReference type="PANTHER" id="PTHR14882">
    <property type="entry name" value="COILED-COIL DOMAIN-CONTAINING 74A"/>
    <property type="match status" value="1"/>
</dbReference>
<dbReference type="AlphaFoldDB" id="A0A8J1YB26"/>
<feature type="coiled-coil region" evidence="1">
    <location>
        <begin position="28"/>
        <end position="141"/>
    </location>
</feature>
<keyword evidence="1" id="KW-0175">Coiled coil</keyword>
<accession>A0A8J1YB26</accession>
<feature type="compositionally biased region" description="Polar residues" evidence="2">
    <location>
        <begin position="260"/>
        <end position="281"/>
    </location>
</feature>
<feature type="compositionally biased region" description="Basic and acidic residues" evidence="2">
    <location>
        <begin position="153"/>
        <end position="165"/>
    </location>
</feature>
<name>A0A8J1YB26_OWEFU</name>
<organism evidence="3 4">
    <name type="scientific">Owenia fusiformis</name>
    <name type="common">Polychaete worm</name>
    <dbReference type="NCBI Taxonomy" id="6347"/>
    <lineage>
        <taxon>Eukaryota</taxon>
        <taxon>Metazoa</taxon>
        <taxon>Spiralia</taxon>
        <taxon>Lophotrochozoa</taxon>
        <taxon>Annelida</taxon>
        <taxon>Polychaeta</taxon>
        <taxon>Sedentaria</taxon>
        <taxon>Canalipalpata</taxon>
        <taxon>Sabellida</taxon>
        <taxon>Oweniida</taxon>
        <taxon>Oweniidae</taxon>
        <taxon>Owenia</taxon>
    </lineage>
</organism>
<keyword evidence="4" id="KW-1185">Reference proteome</keyword>
<protein>
    <submittedName>
        <fullName evidence="3">Uncharacterized protein</fullName>
    </submittedName>
</protein>
<dbReference type="InterPro" id="IPR040370">
    <property type="entry name" value="CCDC74A/CCDC74B/CCDC92"/>
</dbReference>
<dbReference type="InterPro" id="IPR039496">
    <property type="entry name" value="CCDC92/74_N"/>
</dbReference>
<feature type="region of interest" description="Disordered" evidence="2">
    <location>
        <begin position="152"/>
        <end position="222"/>
    </location>
</feature>
<proteinExistence type="predicted"/>
<dbReference type="Pfam" id="PF14916">
    <property type="entry name" value="CCDC92"/>
    <property type="match status" value="1"/>
</dbReference>
<evidence type="ECO:0000256" key="1">
    <source>
        <dbReference type="SAM" id="Coils"/>
    </source>
</evidence>
<dbReference type="EMBL" id="CAIIXF020000012">
    <property type="protein sequence ID" value="CAH1800360.1"/>
    <property type="molecule type" value="Genomic_DNA"/>
</dbReference>
<evidence type="ECO:0000313" key="4">
    <source>
        <dbReference type="Proteomes" id="UP000749559"/>
    </source>
</evidence>
<gene>
    <name evidence="3" type="ORF">OFUS_LOCUS24253</name>
</gene>
<reference evidence="3" key="1">
    <citation type="submission" date="2022-03" db="EMBL/GenBank/DDBJ databases">
        <authorList>
            <person name="Martin C."/>
        </authorList>
    </citation>
    <scope>NUCLEOTIDE SEQUENCE</scope>
</reference>
<dbReference type="OrthoDB" id="6287752at2759"/>
<dbReference type="Proteomes" id="UP000749559">
    <property type="component" value="Unassembled WGS sequence"/>
</dbReference>
<dbReference type="PANTHER" id="PTHR14882:SF1">
    <property type="entry name" value="CCDC92 DOMAIN-CONTAINING PROTEIN"/>
    <property type="match status" value="1"/>
</dbReference>